<dbReference type="SMART" id="SM00369">
    <property type="entry name" value="LRR_TYP"/>
    <property type="match status" value="7"/>
</dbReference>
<dbReference type="FunFam" id="3.80.10.10:FF:000041">
    <property type="entry name" value="LRR receptor-like serine/threonine-protein kinase ERECTA"/>
    <property type="match status" value="2"/>
</dbReference>
<evidence type="ECO:0000256" key="12">
    <source>
        <dbReference type="SAM" id="Phobius"/>
    </source>
</evidence>
<dbReference type="Proteomes" id="UP000886885">
    <property type="component" value="Chromosome 18A"/>
</dbReference>
<keyword evidence="3" id="KW-1003">Cell membrane</keyword>
<dbReference type="GO" id="GO:0005886">
    <property type="term" value="C:plasma membrane"/>
    <property type="evidence" value="ECO:0007669"/>
    <property type="project" value="UniProtKB-SubCell"/>
</dbReference>
<evidence type="ECO:0000256" key="1">
    <source>
        <dbReference type="ARBA" id="ARBA00004236"/>
    </source>
</evidence>
<dbReference type="OrthoDB" id="827707at2759"/>
<comment type="caution">
    <text evidence="13">The sequence shown here is derived from an EMBL/GenBank/DDBJ whole genome shotgun (WGS) entry which is preliminary data.</text>
</comment>
<keyword evidence="4" id="KW-0433">Leucine-rich repeat</keyword>
<keyword evidence="8 12" id="KW-1133">Transmembrane helix</keyword>
<proteinExistence type="inferred from homology"/>
<keyword evidence="7" id="KW-0677">Repeat</keyword>
<feature type="transmembrane region" description="Helical" evidence="12">
    <location>
        <begin position="697"/>
        <end position="719"/>
    </location>
</feature>
<dbReference type="AlphaFoldDB" id="A0A8X7XZ17"/>
<accession>A0A8X7XZ17</accession>
<keyword evidence="11" id="KW-0325">Glycoprotein</keyword>
<protein>
    <submittedName>
        <fullName evidence="13">Uncharacterized protein</fullName>
    </submittedName>
</protein>
<dbReference type="InterPro" id="IPR003591">
    <property type="entry name" value="Leu-rich_rpt_typical-subtyp"/>
</dbReference>
<dbReference type="InterPro" id="IPR051502">
    <property type="entry name" value="RLP_Defense_Trigger"/>
</dbReference>
<dbReference type="FunFam" id="3.80.10.10:FF:000213">
    <property type="entry name" value="Tyrosine-sulfated glycopeptide receptor 1"/>
    <property type="match status" value="1"/>
</dbReference>
<keyword evidence="9 12" id="KW-0472">Membrane</keyword>
<name>A0A8X7XZ17_POPTO</name>
<keyword evidence="10" id="KW-0675">Receptor</keyword>
<evidence type="ECO:0000256" key="5">
    <source>
        <dbReference type="ARBA" id="ARBA00022692"/>
    </source>
</evidence>
<reference evidence="13" key="1">
    <citation type="journal article" date="2020" name="bioRxiv">
        <title>Hybrid origin of Populus tomentosa Carr. identified through genome sequencing and phylogenomic analysis.</title>
        <authorList>
            <person name="An X."/>
            <person name="Gao K."/>
            <person name="Chen Z."/>
            <person name="Li J."/>
            <person name="Yang X."/>
            <person name="Yang X."/>
            <person name="Zhou J."/>
            <person name="Guo T."/>
            <person name="Zhao T."/>
            <person name="Huang S."/>
            <person name="Miao D."/>
            <person name="Khan W.U."/>
            <person name="Rao P."/>
            <person name="Ye M."/>
            <person name="Lei B."/>
            <person name="Liao W."/>
            <person name="Wang J."/>
            <person name="Ji L."/>
            <person name="Li Y."/>
            <person name="Guo B."/>
            <person name="Mustafa N.S."/>
            <person name="Li S."/>
            <person name="Yun Q."/>
            <person name="Keller S.R."/>
            <person name="Mao J."/>
            <person name="Zhang R."/>
            <person name="Strauss S.H."/>
        </authorList>
    </citation>
    <scope>NUCLEOTIDE SEQUENCE</scope>
    <source>
        <strain evidence="13">GM15</strain>
        <tissue evidence="13">Leaf</tissue>
    </source>
</reference>
<dbReference type="Pfam" id="PF00560">
    <property type="entry name" value="LRR_1"/>
    <property type="match status" value="3"/>
</dbReference>
<keyword evidence="5 12" id="KW-0812">Transmembrane</keyword>
<dbReference type="PANTHER" id="PTHR48062:SF21">
    <property type="entry name" value="RECEPTOR-LIKE PROTEIN 12"/>
    <property type="match status" value="1"/>
</dbReference>
<evidence type="ECO:0000256" key="2">
    <source>
        <dbReference type="ARBA" id="ARBA00009592"/>
    </source>
</evidence>
<evidence type="ECO:0000256" key="6">
    <source>
        <dbReference type="ARBA" id="ARBA00022729"/>
    </source>
</evidence>
<evidence type="ECO:0000313" key="14">
    <source>
        <dbReference type="Proteomes" id="UP000886885"/>
    </source>
</evidence>
<feature type="transmembrane region" description="Helical" evidence="12">
    <location>
        <begin position="855"/>
        <end position="875"/>
    </location>
</feature>
<evidence type="ECO:0000256" key="4">
    <source>
        <dbReference type="ARBA" id="ARBA00022614"/>
    </source>
</evidence>
<dbReference type="EMBL" id="JAAWWB010000035">
    <property type="protein sequence ID" value="KAG6741121.1"/>
    <property type="molecule type" value="Genomic_DNA"/>
</dbReference>
<keyword evidence="14" id="KW-1185">Reference proteome</keyword>
<dbReference type="PANTHER" id="PTHR48062">
    <property type="entry name" value="RECEPTOR-LIKE PROTEIN 14"/>
    <property type="match status" value="1"/>
</dbReference>
<keyword evidence="6" id="KW-0732">Signal</keyword>
<evidence type="ECO:0000313" key="13">
    <source>
        <dbReference type="EMBL" id="KAG6741121.1"/>
    </source>
</evidence>
<dbReference type="InterPro" id="IPR001611">
    <property type="entry name" value="Leu-rich_rpt"/>
</dbReference>
<comment type="similarity">
    <text evidence="2">Belongs to the RLP family.</text>
</comment>
<evidence type="ECO:0000256" key="3">
    <source>
        <dbReference type="ARBA" id="ARBA00022475"/>
    </source>
</evidence>
<sequence length="897" mass="100775">MMAKLCCGEGNWACLQRSGGSSSGVREFLEGFLCNWSFLDGKYHVLVAAEADVGAQEGCDGRYLLEVDKYMEVVGVYAFNLSQLQHEEADDDIIFIIKAYDTLLLVAKPHSVILLRNRGGYHNTGYHACEFSKVDMLAGGASWKRGGYIKLVVHSKNDMYHLRGNEIFAEEDDHNVSPKFQLKYLYLSNHGQGGAFPKFLYHQMNLKYMDLTNIQMKGEFPNWLIENNTYLQELQLENCSLSGPFLLPKNSHVNLSSLSISMNHFQGQIPSEIGDHLPGLKVLKMSDNGFNGIIPSSLGNMSLLHELDLSNNVLIGRIPEYLTTGCSLLETLMLSNNKLKGQIFFENIDLEFLRWLQLDSNQFDGIPNSLSNCSSLTMLDVSNNHLSQMIPGWIGKMSSLVFLDLSRNNLFGPLPPSFDTSSMLQFVYLSRNKLQGPITRPFYNYSELLALDLSHNNLTGRVPEWIGKLSNLRYLLLSYNNLEGEIPIQLCKLDQLTLIDLSHNYLFGNILSCIISTTFFTSSTDAYAPESSQESFEFTAKNVSLSYRGSILHYFIGIDFSCNNFTGKIPPEIGNLSKIKALNLSHNNLVGPIPPTFSRLKEIESLDLSYNKLEGEIPPQLTELYFLVVFSVAHNNLSGKTPARVAQFATFEESCYKDNPFLCGQPLSKVCGAAMSPLPAPTLMTNKDNSGFMDMEVFYMTFGVAYIMLLLVIGAVLYINPYWRRAWFYFIERGFLKLQKIYIDVCPSQYWADQDKPGLLRKRLFRTFRACLQRSGGSSSGVREFLEGFLCNWSLVDGKYHVLVAAEADVDAQEGCDGRFSHEDNGDLLISLTESSLLSQEEHPLISRASNAARIWLAIVVIYGITIDVLCLLVITRNTQAGQVRSDVFGRHCVRIP</sequence>
<evidence type="ECO:0000256" key="9">
    <source>
        <dbReference type="ARBA" id="ARBA00023136"/>
    </source>
</evidence>
<organism evidence="13 14">
    <name type="scientific">Populus tomentosa</name>
    <name type="common">Chinese white poplar</name>
    <dbReference type="NCBI Taxonomy" id="118781"/>
    <lineage>
        <taxon>Eukaryota</taxon>
        <taxon>Viridiplantae</taxon>
        <taxon>Streptophyta</taxon>
        <taxon>Embryophyta</taxon>
        <taxon>Tracheophyta</taxon>
        <taxon>Spermatophyta</taxon>
        <taxon>Magnoliopsida</taxon>
        <taxon>eudicotyledons</taxon>
        <taxon>Gunneridae</taxon>
        <taxon>Pentapetalae</taxon>
        <taxon>rosids</taxon>
        <taxon>fabids</taxon>
        <taxon>Malpighiales</taxon>
        <taxon>Salicaceae</taxon>
        <taxon>Saliceae</taxon>
        <taxon>Populus</taxon>
    </lineage>
</organism>
<evidence type="ECO:0000256" key="7">
    <source>
        <dbReference type="ARBA" id="ARBA00022737"/>
    </source>
</evidence>
<evidence type="ECO:0000256" key="8">
    <source>
        <dbReference type="ARBA" id="ARBA00022989"/>
    </source>
</evidence>
<dbReference type="Pfam" id="PF13855">
    <property type="entry name" value="LRR_8"/>
    <property type="match status" value="3"/>
</dbReference>
<evidence type="ECO:0000256" key="10">
    <source>
        <dbReference type="ARBA" id="ARBA00023170"/>
    </source>
</evidence>
<gene>
    <name evidence="13" type="ORF">POTOM_056609</name>
</gene>
<comment type="subcellular location">
    <subcellularLocation>
        <location evidence="1">Cell membrane</location>
    </subcellularLocation>
</comment>
<evidence type="ECO:0000256" key="11">
    <source>
        <dbReference type="ARBA" id="ARBA00023180"/>
    </source>
</evidence>